<gene>
    <name evidence="8" type="primary">cas6</name>
    <name evidence="8" type="ORF">NSA23_06165</name>
</gene>
<dbReference type="Gene3D" id="3.30.70.1900">
    <property type="match status" value="1"/>
</dbReference>
<evidence type="ECO:0000256" key="2">
    <source>
        <dbReference type="ARBA" id="ARBA00022884"/>
    </source>
</evidence>
<feature type="active site" description="Proton donor" evidence="6">
    <location>
        <position position="42"/>
    </location>
</feature>
<dbReference type="InterPro" id="IPR049435">
    <property type="entry name" value="Cas_Cas6_C"/>
</dbReference>
<sequence length="245" mass="28316">MKEIITFYPVDSDKTILPIQYNHMVQGMIYNLLKKDVASFLHEEGFKNEKRAFKMFTFSRITGNYFLNKRNGEIIFKGPVSLTVSSPYNKFSNSIGNNLLFRQKVRLGNNYLEVKKVTVEKEIVDKEEIRIRTLSPISTYSTLFRKDGKKFTYYYNPYEKYFSQTINNNLKNKHKAFYSEELPKNEVKIKPIGKTKMSVVKYKGFIIKGYTGKFNLTGPIPLLQLGIDTGLGSKNSQGFGCVEII</sequence>
<dbReference type="NCBIfam" id="TIGR01877">
    <property type="entry name" value="cas_cas6"/>
    <property type="match status" value="1"/>
</dbReference>
<evidence type="ECO:0000256" key="5">
    <source>
        <dbReference type="PIRSR" id="PIRSR005054-1"/>
    </source>
</evidence>
<dbReference type="InterPro" id="IPR045747">
    <property type="entry name" value="CRISPR-assoc_prot_Cas6_N_sf"/>
</dbReference>
<feature type="active site" description="Proton acceptor" evidence="6">
    <location>
        <position position="30"/>
    </location>
</feature>
<dbReference type="RefSeq" id="WP_042680319.1">
    <property type="nucleotide sequence ID" value="NZ_CABKTM010000019.1"/>
</dbReference>
<proteinExistence type="inferred from homology"/>
<comment type="caution">
    <text evidence="8">The sequence shown here is derived from an EMBL/GenBank/DDBJ whole genome shotgun (WGS) entry which is preliminary data.</text>
</comment>
<protein>
    <recommendedName>
        <fullName evidence="4">CRISPR-associated endoribonuclease</fullName>
    </recommendedName>
</protein>
<feature type="site" description="Transition state stabilizer" evidence="5">
    <location>
        <position position="54"/>
    </location>
</feature>
<comment type="function">
    <text evidence="4">CRISPR (clustered regularly interspaced short palindromic repeat), is an adaptive immune system that provides protection against mobile genetic elements (viruses, transposable elements and conjugative plasmids). CRISPR clusters contain sequences complementary to antecedent mobile elements and target invading nucleic acids. CRISPR clusters are transcribed and processed into CRISPR RNA (crRNA).</text>
</comment>
<dbReference type="GO" id="GO:0003723">
    <property type="term" value="F:RNA binding"/>
    <property type="evidence" value="ECO:0007669"/>
    <property type="project" value="UniProtKB-KW"/>
</dbReference>
<name>A0A9X2MEX5_9FIRM</name>
<dbReference type="PANTHER" id="PTHR36984:SF1">
    <property type="entry name" value="CRISPR-ASSOCIATED ENDORIBONUCLEASE CAS6 1"/>
    <property type="match status" value="1"/>
</dbReference>
<dbReference type="Gene3D" id="3.30.70.1890">
    <property type="match status" value="1"/>
</dbReference>
<dbReference type="PIRSF" id="PIRSF005054">
    <property type="entry name" value="PF1131"/>
    <property type="match status" value="1"/>
</dbReference>
<feature type="domain" description="CRISPR associated protein Cas6 C-terminal" evidence="7">
    <location>
        <begin position="122"/>
        <end position="244"/>
    </location>
</feature>
<dbReference type="Proteomes" id="UP001142078">
    <property type="component" value="Unassembled WGS sequence"/>
</dbReference>
<evidence type="ECO:0000256" key="4">
    <source>
        <dbReference type="PIRNR" id="PIRNR005054"/>
    </source>
</evidence>
<evidence type="ECO:0000313" key="9">
    <source>
        <dbReference type="Proteomes" id="UP001142078"/>
    </source>
</evidence>
<evidence type="ECO:0000259" key="7">
    <source>
        <dbReference type="Pfam" id="PF01881"/>
    </source>
</evidence>
<keyword evidence="9" id="KW-1185">Reference proteome</keyword>
<comment type="similarity">
    <text evidence="1 4">Belongs to the CRISPR-associated protein Cas6/Cse3/CasE family.</text>
</comment>
<organism evidence="8 9">
    <name type="scientific">Anaerosalibacter massiliensis</name>
    <dbReference type="NCBI Taxonomy" id="1347392"/>
    <lineage>
        <taxon>Bacteria</taxon>
        <taxon>Bacillati</taxon>
        <taxon>Bacillota</taxon>
        <taxon>Tissierellia</taxon>
        <taxon>Tissierellales</taxon>
        <taxon>Sporanaerobacteraceae</taxon>
        <taxon>Anaerosalibacter</taxon>
    </lineage>
</organism>
<evidence type="ECO:0000256" key="3">
    <source>
        <dbReference type="ARBA" id="ARBA00023118"/>
    </source>
</evidence>
<evidence type="ECO:0000256" key="1">
    <source>
        <dbReference type="ARBA" id="ARBA00005937"/>
    </source>
</evidence>
<evidence type="ECO:0000313" key="8">
    <source>
        <dbReference type="EMBL" id="MCR2043702.1"/>
    </source>
</evidence>
<evidence type="ECO:0000256" key="6">
    <source>
        <dbReference type="PIRSR" id="PIRSR005054-50"/>
    </source>
</evidence>
<dbReference type="Pfam" id="PF01881">
    <property type="entry name" value="Cas_Cas6_C"/>
    <property type="match status" value="1"/>
</dbReference>
<dbReference type="AlphaFoldDB" id="A0A9X2MEX5"/>
<dbReference type="GO" id="GO:0016788">
    <property type="term" value="F:hydrolase activity, acting on ester bonds"/>
    <property type="evidence" value="ECO:0007669"/>
    <property type="project" value="InterPro"/>
</dbReference>
<keyword evidence="3" id="KW-0051">Antiviral defense</keyword>
<dbReference type="EMBL" id="JANJZL010000003">
    <property type="protein sequence ID" value="MCR2043702.1"/>
    <property type="molecule type" value="Genomic_DNA"/>
</dbReference>
<dbReference type="InterPro" id="IPR010156">
    <property type="entry name" value="CRISPR-assoc_prot_Cas6"/>
</dbReference>
<dbReference type="GO" id="GO:0051607">
    <property type="term" value="P:defense response to virus"/>
    <property type="evidence" value="ECO:0007669"/>
    <property type="project" value="UniProtKB-KW"/>
</dbReference>
<dbReference type="CDD" id="cd21140">
    <property type="entry name" value="Cas6_I-like"/>
    <property type="match status" value="1"/>
</dbReference>
<accession>A0A9X2MEX5</accession>
<reference evidence="8" key="1">
    <citation type="submission" date="2022-07" db="EMBL/GenBank/DDBJ databases">
        <title>Enhanced cultured diversity of the mouse gut microbiota enables custom-made synthetic communities.</title>
        <authorList>
            <person name="Afrizal A."/>
        </authorList>
    </citation>
    <scope>NUCLEOTIDE SEQUENCE</scope>
    <source>
        <strain evidence="8">DSM 29482</strain>
    </source>
</reference>
<keyword evidence="2" id="KW-0694">RNA-binding</keyword>
<dbReference type="PANTHER" id="PTHR36984">
    <property type="entry name" value="CRISPR-ASSOCIATED ENDORIBONUCLEASE CAS6 1"/>
    <property type="match status" value="1"/>
</dbReference>